<proteinExistence type="predicted"/>
<evidence type="ECO:0000256" key="1">
    <source>
        <dbReference type="SAM" id="MobiDB-lite"/>
    </source>
</evidence>
<protein>
    <submittedName>
        <fullName evidence="3">Uncharacterized protein</fullName>
    </submittedName>
</protein>
<reference evidence="3 4" key="1">
    <citation type="submission" date="2014-12" db="EMBL/GenBank/DDBJ databases">
        <title>16Stimator: statistical estimation of ribosomal gene copy numbers from draft genome assemblies.</title>
        <authorList>
            <person name="Perisin M.A."/>
            <person name="Vetter M."/>
            <person name="Gilbert J.A."/>
            <person name="Bergelson J."/>
        </authorList>
    </citation>
    <scope>NUCLEOTIDE SEQUENCE [LARGE SCALE GENOMIC DNA]</scope>
    <source>
        <strain evidence="3 4">MEDvA23</strain>
    </source>
</reference>
<sequence length="142" mass="15784">MKLKSLGWVLVLLLAGIVFFVIATMAWIGGVAWSLGLLGVVWGGFLLAERKRWVPLRDVAWVAGVAYGVGVIRWFDLPAEGLSFIQRWLMMGADLLCLVFFAFVAPALLAWVAQKLRPAAQPDLPVEQPPSPEMLRRWGPRD</sequence>
<evidence type="ECO:0000313" key="4">
    <source>
        <dbReference type="Proteomes" id="UP000032067"/>
    </source>
</evidence>
<name>A0A0D0MZ63_VARPD</name>
<dbReference type="Proteomes" id="UP000032067">
    <property type="component" value="Unassembled WGS sequence"/>
</dbReference>
<keyword evidence="2" id="KW-0472">Membrane</keyword>
<gene>
    <name evidence="3" type="ORF">RT97_07635</name>
</gene>
<accession>A0A0D0MZ63</accession>
<feature type="region of interest" description="Disordered" evidence="1">
    <location>
        <begin position="123"/>
        <end position="142"/>
    </location>
</feature>
<feature type="transmembrane region" description="Helical" evidence="2">
    <location>
        <begin position="31"/>
        <end position="47"/>
    </location>
</feature>
<feature type="transmembrane region" description="Helical" evidence="2">
    <location>
        <begin position="7"/>
        <end position="25"/>
    </location>
</feature>
<dbReference type="EMBL" id="JXQQ01000015">
    <property type="protein sequence ID" value="KIQ34410.1"/>
    <property type="molecule type" value="Genomic_DNA"/>
</dbReference>
<evidence type="ECO:0000313" key="3">
    <source>
        <dbReference type="EMBL" id="KIQ34410.1"/>
    </source>
</evidence>
<organism evidence="3 4">
    <name type="scientific">Variovorax paradoxus</name>
    <dbReference type="NCBI Taxonomy" id="34073"/>
    <lineage>
        <taxon>Bacteria</taxon>
        <taxon>Pseudomonadati</taxon>
        <taxon>Pseudomonadota</taxon>
        <taxon>Betaproteobacteria</taxon>
        <taxon>Burkholderiales</taxon>
        <taxon>Comamonadaceae</taxon>
        <taxon>Variovorax</taxon>
    </lineage>
</organism>
<keyword evidence="2" id="KW-1133">Transmembrane helix</keyword>
<dbReference type="AlphaFoldDB" id="A0A0D0MZ63"/>
<dbReference type="RefSeq" id="WP_042578183.1">
    <property type="nucleotide sequence ID" value="NZ_JXQQ01000015.1"/>
</dbReference>
<feature type="transmembrane region" description="Helical" evidence="2">
    <location>
        <begin position="59"/>
        <end position="76"/>
    </location>
</feature>
<evidence type="ECO:0000256" key="2">
    <source>
        <dbReference type="SAM" id="Phobius"/>
    </source>
</evidence>
<keyword evidence="2" id="KW-0812">Transmembrane</keyword>
<comment type="caution">
    <text evidence="3">The sequence shown here is derived from an EMBL/GenBank/DDBJ whole genome shotgun (WGS) entry which is preliminary data.</text>
</comment>
<feature type="transmembrane region" description="Helical" evidence="2">
    <location>
        <begin position="88"/>
        <end position="112"/>
    </location>
</feature>